<dbReference type="InterPro" id="IPR051786">
    <property type="entry name" value="ASN_synthetase/amidase"/>
</dbReference>
<evidence type="ECO:0000313" key="9">
    <source>
        <dbReference type="EMBL" id="TDP87442.1"/>
    </source>
</evidence>
<comment type="similarity">
    <text evidence="2">Belongs to the asparagine synthetase family.</text>
</comment>
<dbReference type="AlphaFoldDB" id="A0A4R6RLR2"/>
<dbReference type="PANTHER" id="PTHR43284:SF1">
    <property type="entry name" value="ASPARAGINE SYNTHETASE"/>
    <property type="match status" value="1"/>
</dbReference>
<dbReference type="SUPFAM" id="SSF52402">
    <property type="entry name" value="Adenine nucleotide alpha hydrolases-like"/>
    <property type="match status" value="1"/>
</dbReference>
<comment type="caution">
    <text evidence="9">The sequence shown here is derived from an EMBL/GenBank/DDBJ whole genome shotgun (WGS) entry which is preliminary data.</text>
</comment>
<evidence type="ECO:0000256" key="6">
    <source>
        <dbReference type="ARBA" id="ARBA00048741"/>
    </source>
</evidence>
<dbReference type="InterPro" id="IPR014729">
    <property type="entry name" value="Rossmann-like_a/b/a_fold"/>
</dbReference>
<evidence type="ECO:0000256" key="3">
    <source>
        <dbReference type="ARBA" id="ARBA00012737"/>
    </source>
</evidence>
<sequence>MRLICGLLRLDGGPASPTTVAAMAAAMTAPGLAPRLAVRCDGPVGLGVLAFSRAHAAAVVADGALLLAADARLDDAGEAPEAILARAIGTAGPDFPDRVDGDFAVAAWDGARRRLLLGRDAFGVRPLAYALRSGRWFAFASLPKGLHGAGLAAADYDPAELAALFLQVYHRGAATGFREIRMLPAGCSLSIAADDGVPRLCRAFAPDPATVGRWRGSADEAAETLRILADAAVRARLPATGPAAAHLSGGLDSSPVAVLAARALRERGDRLLALSWSSPLTPDRPGRDEAAMAAAVLAAEPGMIHRDFPYGLPLPDRGFDPDWPTDPIHAHLDLSTAAAAAFGAGVVLSGVGGDQAASYDGRHPYLALLTAGRIGRLVRELPARAEADGVGLARAIHGRLLRPALFGRDGGARRQALTAERARFLVPALRAVAPDLALPRQLDGFRPEDRVGAVLDNHLPSRCTEMAFAGARHGVAFAFPLLDRRLVEFALGLPLHLMVDEGLARQPWRRAMRGVLPEAVRLSPHKLGGSDPRHVRLAAHAPALIAEAAALKRHDAATAIVDLDRVAAVLALLGRADGPPAAVLNGAARALSLARNLARMADQSKLASST</sequence>
<dbReference type="GO" id="GO:0005524">
    <property type="term" value="F:ATP binding"/>
    <property type="evidence" value="ECO:0007669"/>
    <property type="project" value="UniProtKB-KW"/>
</dbReference>
<dbReference type="InterPro" id="IPR001962">
    <property type="entry name" value="Asn_synthase"/>
</dbReference>
<dbReference type="Proteomes" id="UP000294547">
    <property type="component" value="Unassembled WGS sequence"/>
</dbReference>
<dbReference type="InterPro" id="IPR017932">
    <property type="entry name" value="GATase_2_dom"/>
</dbReference>
<name>A0A4R6RLR2_9HYPH</name>
<feature type="domain" description="Glutamine amidotransferase type-2" evidence="8">
    <location>
        <begin position="87"/>
        <end position="146"/>
    </location>
</feature>
<evidence type="ECO:0000259" key="8">
    <source>
        <dbReference type="Pfam" id="PF13537"/>
    </source>
</evidence>
<dbReference type="Gene3D" id="3.40.50.620">
    <property type="entry name" value="HUPs"/>
    <property type="match status" value="2"/>
</dbReference>
<evidence type="ECO:0000256" key="4">
    <source>
        <dbReference type="ARBA" id="ARBA00022741"/>
    </source>
</evidence>
<dbReference type="EMBL" id="SNXY01000006">
    <property type="protein sequence ID" value="TDP87442.1"/>
    <property type="molecule type" value="Genomic_DNA"/>
</dbReference>
<proteinExistence type="inferred from homology"/>
<evidence type="ECO:0000256" key="5">
    <source>
        <dbReference type="ARBA" id="ARBA00022840"/>
    </source>
</evidence>
<organism evidence="9 10">
    <name type="scientific">Oharaeibacter diazotrophicus</name>
    <dbReference type="NCBI Taxonomy" id="1920512"/>
    <lineage>
        <taxon>Bacteria</taxon>
        <taxon>Pseudomonadati</taxon>
        <taxon>Pseudomonadota</taxon>
        <taxon>Alphaproteobacteria</taxon>
        <taxon>Hyphomicrobiales</taxon>
        <taxon>Pleomorphomonadaceae</taxon>
        <taxon>Oharaeibacter</taxon>
    </lineage>
</organism>
<dbReference type="SUPFAM" id="SSF56235">
    <property type="entry name" value="N-terminal nucleophile aminohydrolases (Ntn hydrolases)"/>
    <property type="match status" value="1"/>
</dbReference>
<dbReference type="InterPro" id="IPR006426">
    <property type="entry name" value="Asn_synth_AEB"/>
</dbReference>
<reference evidence="9 10" key="1">
    <citation type="submission" date="2019-03" db="EMBL/GenBank/DDBJ databases">
        <title>Genomic Encyclopedia of Type Strains, Phase IV (KMG-IV): sequencing the most valuable type-strain genomes for metagenomic binning, comparative biology and taxonomic classification.</title>
        <authorList>
            <person name="Goeker M."/>
        </authorList>
    </citation>
    <scope>NUCLEOTIDE SEQUENCE [LARGE SCALE GENOMIC DNA]</scope>
    <source>
        <strain evidence="9 10">DSM 102969</strain>
    </source>
</reference>
<keyword evidence="10" id="KW-1185">Reference proteome</keyword>
<dbReference type="PIRSF" id="PIRSF001589">
    <property type="entry name" value="Asn_synthetase_glu-h"/>
    <property type="match status" value="1"/>
</dbReference>
<dbReference type="RefSeq" id="WP_126535435.1">
    <property type="nucleotide sequence ID" value="NZ_BSPM01000008.1"/>
</dbReference>
<gene>
    <name evidence="9" type="ORF">EDD54_1337</name>
</gene>
<evidence type="ECO:0000256" key="1">
    <source>
        <dbReference type="ARBA" id="ARBA00005187"/>
    </source>
</evidence>
<accession>A0A4R6RLR2</accession>
<dbReference type="Gene3D" id="3.60.20.10">
    <property type="entry name" value="Glutamine Phosphoribosylpyrophosphate, subunit 1, domain 1"/>
    <property type="match status" value="1"/>
</dbReference>
<dbReference type="EC" id="6.3.5.4" evidence="3"/>
<keyword evidence="5" id="KW-0067">ATP-binding</keyword>
<dbReference type="Pfam" id="PF00733">
    <property type="entry name" value="Asn_synthase"/>
    <property type="match status" value="1"/>
</dbReference>
<dbReference type="InterPro" id="IPR029055">
    <property type="entry name" value="Ntn_hydrolases_N"/>
</dbReference>
<dbReference type="Pfam" id="PF13537">
    <property type="entry name" value="GATase_7"/>
    <property type="match status" value="1"/>
</dbReference>
<evidence type="ECO:0000256" key="2">
    <source>
        <dbReference type="ARBA" id="ARBA00005752"/>
    </source>
</evidence>
<evidence type="ECO:0000313" key="10">
    <source>
        <dbReference type="Proteomes" id="UP000294547"/>
    </source>
</evidence>
<comment type="pathway">
    <text evidence="1">Amino-acid biosynthesis; L-asparagine biosynthesis; L-asparagine from L-aspartate (L-Gln route): step 1/1.</text>
</comment>
<comment type="catalytic activity">
    <reaction evidence="6">
        <text>L-aspartate + L-glutamine + ATP + H2O = L-asparagine + L-glutamate + AMP + diphosphate + H(+)</text>
        <dbReference type="Rhea" id="RHEA:12228"/>
        <dbReference type="ChEBI" id="CHEBI:15377"/>
        <dbReference type="ChEBI" id="CHEBI:15378"/>
        <dbReference type="ChEBI" id="CHEBI:29985"/>
        <dbReference type="ChEBI" id="CHEBI:29991"/>
        <dbReference type="ChEBI" id="CHEBI:30616"/>
        <dbReference type="ChEBI" id="CHEBI:33019"/>
        <dbReference type="ChEBI" id="CHEBI:58048"/>
        <dbReference type="ChEBI" id="CHEBI:58359"/>
        <dbReference type="ChEBI" id="CHEBI:456215"/>
        <dbReference type="EC" id="6.3.5.4"/>
    </reaction>
</comment>
<protein>
    <recommendedName>
        <fullName evidence="3">asparagine synthase (glutamine-hydrolyzing)</fullName>
        <ecNumber evidence="3">6.3.5.4</ecNumber>
    </recommendedName>
</protein>
<feature type="domain" description="Asparagine synthetase" evidence="7">
    <location>
        <begin position="225"/>
        <end position="571"/>
    </location>
</feature>
<evidence type="ECO:0000259" key="7">
    <source>
        <dbReference type="Pfam" id="PF00733"/>
    </source>
</evidence>
<keyword evidence="4" id="KW-0547">Nucleotide-binding</keyword>
<dbReference type="GO" id="GO:0006529">
    <property type="term" value="P:asparagine biosynthetic process"/>
    <property type="evidence" value="ECO:0007669"/>
    <property type="project" value="InterPro"/>
</dbReference>
<dbReference type="GO" id="GO:0005829">
    <property type="term" value="C:cytosol"/>
    <property type="evidence" value="ECO:0007669"/>
    <property type="project" value="TreeGrafter"/>
</dbReference>
<dbReference type="PANTHER" id="PTHR43284">
    <property type="entry name" value="ASPARAGINE SYNTHETASE (GLUTAMINE-HYDROLYZING)"/>
    <property type="match status" value="1"/>
</dbReference>
<dbReference type="GO" id="GO:0004066">
    <property type="term" value="F:asparagine synthase (glutamine-hydrolyzing) activity"/>
    <property type="evidence" value="ECO:0007669"/>
    <property type="project" value="UniProtKB-EC"/>
</dbReference>
<dbReference type="OrthoDB" id="9763290at2"/>